<feature type="compositionally biased region" description="Basic and acidic residues" evidence="2">
    <location>
        <begin position="270"/>
        <end position="280"/>
    </location>
</feature>
<sequence>MSSRRANPRESERIRNRTGNAVTEHIRSGDVTEVLTEVSRGRSITFGSDSVEWGEIVLRRRRGRLLPTLAGSLWDGAAEKPLHWQFSHAKDCPITEDPDSVAHLVRHFKSAGCPLPSLWNMTERDAYVKMVVAHAKLAKERERANADQLIAAEKLENQAASLEARLCVVGNEMKSALEQVSFLEAQIESRSSTHADELRRATYEAKKALADSYLDVLISLKEKWEKKKAAADCESCLREVTANIDLLKEIMNNNLLALGKLDLSRPSEDLPEEFFVKDPSEEGEPGDESKRTDGQFEDGEFDME</sequence>
<keyword evidence="1" id="KW-0175">Coiled coil</keyword>
<gene>
    <name evidence="3" type="ORF">F2Q69_00035795</name>
</gene>
<evidence type="ECO:0000256" key="2">
    <source>
        <dbReference type="SAM" id="MobiDB-lite"/>
    </source>
</evidence>
<evidence type="ECO:0000256" key="1">
    <source>
        <dbReference type="SAM" id="Coils"/>
    </source>
</evidence>
<feature type="coiled-coil region" evidence="1">
    <location>
        <begin position="138"/>
        <end position="165"/>
    </location>
</feature>
<organism evidence="3 4">
    <name type="scientific">Brassica cretica</name>
    <name type="common">Mustard</name>
    <dbReference type="NCBI Taxonomy" id="69181"/>
    <lineage>
        <taxon>Eukaryota</taxon>
        <taxon>Viridiplantae</taxon>
        <taxon>Streptophyta</taxon>
        <taxon>Embryophyta</taxon>
        <taxon>Tracheophyta</taxon>
        <taxon>Spermatophyta</taxon>
        <taxon>Magnoliopsida</taxon>
        <taxon>eudicotyledons</taxon>
        <taxon>Gunneridae</taxon>
        <taxon>Pentapetalae</taxon>
        <taxon>rosids</taxon>
        <taxon>malvids</taxon>
        <taxon>Brassicales</taxon>
        <taxon>Brassicaceae</taxon>
        <taxon>Brassiceae</taxon>
        <taxon>Brassica</taxon>
    </lineage>
</organism>
<dbReference type="EMBL" id="QGKX02000004">
    <property type="protein sequence ID" value="KAF3604231.1"/>
    <property type="molecule type" value="Genomic_DNA"/>
</dbReference>
<protein>
    <submittedName>
        <fullName evidence="3">Uncharacterized protein</fullName>
    </submittedName>
</protein>
<accession>A0A8S9SR74</accession>
<name>A0A8S9SR74_BRACR</name>
<dbReference type="AlphaFoldDB" id="A0A8S9SR74"/>
<proteinExistence type="predicted"/>
<feature type="compositionally biased region" description="Acidic residues" evidence="2">
    <location>
        <begin position="295"/>
        <end position="304"/>
    </location>
</feature>
<feature type="region of interest" description="Disordered" evidence="2">
    <location>
        <begin position="270"/>
        <end position="304"/>
    </location>
</feature>
<reference evidence="3" key="1">
    <citation type="submission" date="2019-12" db="EMBL/GenBank/DDBJ databases">
        <title>Genome sequencing and annotation of Brassica cretica.</title>
        <authorList>
            <person name="Studholme D.J."/>
            <person name="Sarris P."/>
        </authorList>
    </citation>
    <scope>NUCLEOTIDE SEQUENCE</scope>
    <source>
        <strain evidence="3">PFS-109/04</strain>
        <tissue evidence="3">Leaf</tissue>
    </source>
</reference>
<evidence type="ECO:0000313" key="4">
    <source>
        <dbReference type="Proteomes" id="UP000712600"/>
    </source>
</evidence>
<dbReference type="Proteomes" id="UP000712600">
    <property type="component" value="Unassembled WGS sequence"/>
</dbReference>
<comment type="caution">
    <text evidence="3">The sequence shown here is derived from an EMBL/GenBank/DDBJ whole genome shotgun (WGS) entry which is preliminary data.</text>
</comment>
<evidence type="ECO:0000313" key="3">
    <source>
        <dbReference type="EMBL" id="KAF3604231.1"/>
    </source>
</evidence>